<dbReference type="AlphaFoldDB" id="A0A383B0D7"/>
<gene>
    <name evidence="1" type="ORF">METZ01_LOCUS466500</name>
</gene>
<evidence type="ECO:0000313" key="1">
    <source>
        <dbReference type="EMBL" id="SVE13646.1"/>
    </source>
</evidence>
<organism evidence="1">
    <name type="scientific">marine metagenome</name>
    <dbReference type="NCBI Taxonomy" id="408172"/>
    <lineage>
        <taxon>unclassified sequences</taxon>
        <taxon>metagenomes</taxon>
        <taxon>ecological metagenomes</taxon>
    </lineage>
</organism>
<dbReference type="EMBL" id="UINC01196582">
    <property type="protein sequence ID" value="SVE13646.1"/>
    <property type="molecule type" value="Genomic_DNA"/>
</dbReference>
<feature type="non-terminal residue" evidence="1">
    <location>
        <position position="133"/>
    </location>
</feature>
<reference evidence="1" key="1">
    <citation type="submission" date="2018-05" db="EMBL/GenBank/DDBJ databases">
        <authorList>
            <person name="Lanie J.A."/>
            <person name="Ng W.-L."/>
            <person name="Kazmierczak K.M."/>
            <person name="Andrzejewski T.M."/>
            <person name="Davidsen T.M."/>
            <person name="Wayne K.J."/>
            <person name="Tettelin H."/>
            <person name="Glass J.I."/>
            <person name="Rusch D."/>
            <person name="Podicherti R."/>
            <person name="Tsui H.-C.T."/>
            <person name="Winkler M.E."/>
        </authorList>
    </citation>
    <scope>NUCLEOTIDE SEQUENCE</scope>
</reference>
<proteinExistence type="predicted"/>
<sequence length="133" mass="14952">MLVQSQPYHFKSESGILSSRGLGEQLLDQLTLHLRDTEPDSVIPLDFSSIKFVDISAADEFLCKLLMRIASGELGTRYVFIQGANESIRETFEAVLKLRDLAALCQEGERRMILGVLKTPMREALKVILEARN</sequence>
<name>A0A383B0D7_9ZZZZ</name>
<evidence type="ECO:0008006" key="2">
    <source>
        <dbReference type="Google" id="ProtNLM"/>
    </source>
</evidence>
<protein>
    <recommendedName>
        <fullName evidence="2">STAS domain-containing protein</fullName>
    </recommendedName>
</protein>
<accession>A0A383B0D7</accession>